<dbReference type="SUPFAM" id="SSF57821">
    <property type="entry name" value="Hypothetical protein MTH1184"/>
    <property type="match status" value="1"/>
</dbReference>
<dbReference type="EMBL" id="CP084166">
    <property type="protein sequence ID" value="UJG42046.1"/>
    <property type="molecule type" value="Genomic_DNA"/>
</dbReference>
<evidence type="ECO:0000259" key="2">
    <source>
        <dbReference type="Pfam" id="PF09082"/>
    </source>
</evidence>
<evidence type="ECO:0000313" key="3">
    <source>
        <dbReference type="EMBL" id="UJG42046.1"/>
    </source>
</evidence>
<proteinExistence type="predicted"/>
<evidence type="ECO:0000256" key="1">
    <source>
        <dbReference type="SAM" id="MobiDB-lite"/>
    </source>
</evidence>
<feature type="domain" description="DUF1922" evidence="2">
    <location>
        <begin position="1"/>
        <end position="57"/>
    </location>
</feature>
<feature type="region of interest" description="Disordered" evidence="1">
    <location>
        <begin position="65"/>
        <end position="84"/>
    </location>
</feature>
<name>A0A9Y1BN09_9ARCH</name>
<protein>
    <submittedName>
        <fullName evidence="3">DUF1922 domain-containing protein</fullName>
    </submittedName>
</protein>
<reference evidence="3" key="1">
    <citation type="journal article" date="2022" name="Nat. Microbiol.">
        <title>Unique mobile elements and scalable gene flow at the prokaryote-eukaryote boundary revealed by circularized Asgard archaea genomes.</title>
        <authorList>
            <person name="Wu F."/>
            <person name="Speth D.R."/>
            <person name="Philosof A."/>
            <person name="Cremiere A."/>
            <person name="Narayanan A."/>
            <person name="Barco R.A."/>
            <person name="Connon S.A."/>
            <person name="Amend J.P."/>
            <person name="Antoshechkin I.A."/>
            <person name="Orphan V.J."/>
        </authorList>
    </citation>
    <scope>NUCLEOTIDE SEQUENCE</scope>
    <source>
        <strain evidence="3">PM71</strain>
    </source>
</reference>
<sequence>MYTIVRCSNRYCGKFSYCKTGQKTKQCPYCNKRIDVYKKQIMTVNTAKQARVLVQEFNKEFGKQTEPEWMSNSSPKKEIKEKKK</sequence>
<dbReference type="Gene3D" id="3.90.820.10">
    <property type="entry name" value="Structural Genomics, Unknown Function 30-nov-00 1gh9 Mol_id"/>
    <property type="match status" value="1"/>
</dbReference>
<feature type="compositionally biased region" description="Basic and acidic residues" evidence="1">
    <location>
        <begin position="75"/>
        <end position="84"/>
    </location>
</feature>
<dbReference type="AlphaFoldDB" id="A0A9Y1BN09"/>
<gene>
    <name evidence="3" type="ORF">K9W45_06170</name>
</gene>
<dbReference type="InterPro" id="IPR036304">
    <property type="entry name" value="MTH1184"/>
</dbReference>
<accession>A0A9Y1BN09</accession>
<organism evidence="3">
    <name type="scientific">Candidatus Heimdallarchaeum aukensis</name>
    <dbReference type="NCBI Taxonomy" id="2876573"/>
    <lineage>
        <taxon>Archaea</taxon>
        <taxon>Promethearchaeati</taxon>
        <taxon>Candidatus Heimdallarchaeota</taxon>
        <taxon>Candidatus Heimdallarchaeia (ex Rinke et al. 2021) (nom. nud.)</taxon>
        <taxon>Candidatus Heimdallarchaeales</taxon>
        <taxon>Candidatus Heimdallarchaeaceae</taxon>
        <taxon>Candidatus Heimdallarchaeum</taxon>
    </lineage>
</organism>
<dbReference type="InterPro" id="IPR015166">
    <property type="entry name" value="DUF1922"/>
</dbReference>
<dbReference type="Pfam" id="PF09082">
    <property type="entry name" value="DUF1922"/>
    <property type="match status" value="1"/>
</dbReference>
<dbReference type="Proteomes" id="UP001201020">
    <property type="component" value="Chromosome"/>
</dbReference>